<keyword evidence="1" id="KW-0732">Signal</keyword>
<dbReference type="Proteomes" id="UP000319342">
    <property type="component" value="Chromosome"/>
</dbReference>
<reference evidence="2 3" key="1">
    <citation type="submission" date="2019-02" db="EMBL/GenBank/DDBJ databases">
        <title>Deep-cultivation of Planctomycetes and their phenomic and genomic characterization uncovers novel biology.</title>
        <authorList>
            <person name="Wiegand S."/>
            <person name="Jogler M."/>
            <person name="Boedeker C."/>
            <person name="Pinto D."/>
            <person name="Vollmers J."/>
            <person name="Rivas-Marin E."/>
            <person name="Kohn T."/>
            <person name="Peeters S.H."/>
            <person name="Heuer A."/>
            <person name="Rast P."/>
            <person name="Oberbeckmann S."/>
            <person name="Bunk B."/>
            <person name="Jeske O."/>
            <person name="Meyerdierks A."/>
            <person name="Storesund J.E."/>
            <person name="Kallscheuer N."/>
            <person name="Luecker S."/>
            <person name="Lage O.M."/>
            <person name="Pohl T."/>
            <person name="Merkel B.J."/>
            <person name="Hornburger P."/>
            <person name="Mueller R.-W."/>
            <person name="Bruemmer F."/>
            <person name="Labrenz M."/>
            <person name="Spormann A.M."/>
            <person name="Op den Camp H."/>
            <person name="Overmann J."/>
            <person name="Amann R."/>
            <person name="Jetten M.S.M."/>
            <person name="Mascher T."/>
            <person name="Medema M.H."/>
            <person name="Devos D.P."/>
            <person name="Kaster A.-K."/>
            <person name="Ovreas L."/>
            <person name="Rohde M."/>
            <person name="Galperin M.Y."/>
            <person name="Jogler C."/>
        </authorList>
    </citation>
    <scope>NUCLEOTIDE SEQUENCE [LARGE SCALE GENOMIC DNA]</scope>
    <source>
        <strain evidence="2 3">Pla163</strain>
    </source>
</reference>
<name>A0A518D3K6_9BACT</name>
<evidence type="ECO:0000256" key="1">
    <source>
        <dbReference type="SAM" id="SignalP"/>
    </source>
</evidence>
<evidence type="ECO:0000313" key="3">
    <source>
        <dbReference type="Proteomes" id="UP000319342"/>
    </source>
</evidence>
<dbReference type="RefSeq" id="WP_145190529.1">
    <property type="nucleotide sequence ID" value="NZ_CP036290.1"/>
</dbReference>
<evidence type="ECO:0008006" key="4">
    <source>
        <dbReference type="Google" id="ProtNLM"/>
    </source>
</evidence>
<accession>A0A518D3K6</accession>
<gene>
    <name evidence="2" type="ORF">Pla163_31830</name>
</gene>
<evidence type="ECO:0000313" key="2">
    <source>
        <dbReference type="EMBL" id="QDU86034.1"/>
    </source>
</evidence>
<proteinExistence type="predicted"/>
<dbReference type="AlphaFoldDB" id="A0A518D3K6"/>
<organism evidence="2 3">
    <name type="scientific">Rohdeia mirabilis</name>
    <dbReference type="NCBI Taxonomy" id="2528008"/>
    <lineage>
        <taxon>Bacteria</taxon>
        <taxon>Pseudomonadati</taxon>
        <taxon>Planctomycetota</taxon>
        <taxon>Planctomycetia</taxon>
        <taxon>Planctomycetia incertae sedis</taxon>
        <taxon>Rohdeia</taxon>
    </lineage>
</organism>
<dbReference type="OrthoDB" id="267771at2"/>
<feature type="chain" id="PRO_5021806888" description="DUF3299 domain-containing protein" evidence="1">
    <location>
        <begin position="27"/>
        <end position="158"/>
    </location>
</feature>
<protein>
    <recommendedName>
        <fullName evidence="4">DUF3299 domain-containing protein</fullName>
    </recommendedName>
</protein>
<feature type="signal peptide" evidence="1">
    <location>
        <begin position="1"/>
        <end position="26"/>
    </location>
</feature>
<dbReference type="EMBL" id="CP036290">
    <property type="protein sequence ID" value="QDU86034.1"/>
    <property type="molecule type" value="Genomic_DNA"/>
</dbReference>
<keyword evidence="3" id="KW-1185">Reference proteome</keyword>
<sequence length="158" mass="17139" precursor="true">MFSTRSIIGLVAAAVPALLPSAPAEAPSIPAGSCPAASDPAALLDPVELDVRDLTSFEWEVGDPIPEDLLRYDGRRVIIRGFMYQGVEDVVDQFPLVAESCQCNERLLPHHFIDVTLKRGDTGPIPGEFEVLGKLSVGEVEDEDGFVVSLFRLKGEIY</sequence>